<dbReference type="Proteomes" id="UP000190235">
    <property type="component" value="Chromosome I"/>
</dbReference>
<feature type="chain" id="PRO_5012206964" evidence="1">
    <location>
        <begin position="21"/>
        <end position="502"/>
    </location>
</feature>
<evidence type="ECO:0000313" key="4">
    <source>
        <dbReference type="Proteomes" id="UP000190235"/>
    </source>
</evidence>
<proteinExistence type="predicted"/>
<gene>
    <name evidence="3" type="ORF">SAMN05878281_0878</name>
</gene>
<dbReference type="InterPro" id="IPR029045">
    <property type="entry name" value="ClpP/crotonase-like_dom_sf"/>
</dbReference>
<sequence length="502" mass="57943">MKKIILLSILFSFIITISKAQDKTLSKEQVQQDLEFLKKHLNEKSSYVYLNGYDFNTDFKHYINSIGDSTSLEDFGLFLNETIGKIGDRHSSLTAIKGFRLNENLFLPFIYAPLNGKIVVLDLNQNEEYELLNTRFPFLKEIDGMSINSFLQKIRPEHIEAPQQTYFTRAVRDIRDIQKNYRILGKTLPENIKLTLTDSAHENDTTLVVNPVDRSNRLRPWDEEFGREYVLVDDEDYNKKEIIEKLFYKEKDIAHIKIPAMVSKNEAPLLFEKLNSFMKSINKNSKALIIDVRSNNGGTRDLVYECAKYLVHPDSIHVVNATRQRGPNPLPQEYIDRLHGRYLYSMGELNSEEKAGVNNFLESFDPIYNLDDKKYSEYYFGILNGKKLHEDSFYYDKPVYILANEKTFSAASVFVSIFKDIPNIKIVGVTTDGSSGNSEWFDLPNSKLAGKISTMVSFQKNGKILDGFGTEPDIKIERDISQVLWDRDSQLEIVRDFILTTD</sequence>
<dbReference type="GO" id="GO:0030288">
    <property type="term" value="C:outer membrane-bounded periplasmic space"/>
    <property type="evidence" value="ECO:0007669"/>
    <property type="project" value="TreeGrafter"/>
</dbReference>
<dbReference type="InterPro" id="IPR005151">
    <property type="entry name" value="Tail-specific_protease"/>
</dbReference>
<dbReference type="Pfam" id="PF03572">
    <property type="entry name" value="Peptidase_S41"/>
    <property type="match status" value="1"/>
</dbReference>
<dbReference type="RefSeq" id="WP_079734147.1">
    <property type="nucleotide sequence ID" value="NZ_LT670848.1"/>
</dbReference>
<accession>A0A1M7JBJ7</accession>
<name>A0A1M7JBJ7_9FLAO</name>
<evidence type="ECO:0000259" key="2">
    <source>
        <dbReference type="SMART" id="SM00245"/>
    </source>
</evidence>
<dbReference type="GO" id="GO:0008236">
    <property type="term" value="F:serine-type peptidase activity"/>
    <property type="evidence" value="ECO:0007669"/>
    <property type="project" value="InterPro"/>
</dbReference>
<keyword evidence="4" id="KW-1185">Reference proteome</keyword>
<dbReference type="Gene3D" id="3.90.226.10">
    <property type="entry name" value="2-enoyl-CoA Hydratase, Chain A, domain 1"/>
    <property type="match status" value="1"/>
</dbReference>
<feature type="domain" description="Tail specific protease" evidence="2">
    <location>
        <begin position="239"/>
        <end position="477"/>
    </location>
</feature>
<dbReference type="GO" id="GO:0007165">
    <property type="term" value="P:signal transduction"/>
    <property type="evidence" value="ECO:0007669"/>
    <property type="project" value="TreeGrafter"/>
</dbReference>
<keyword evidence="1" id="KW-0732">Signal</keyword>
<dbReference type="STRING" id="143223.SAMN05878281_0878"/>
<dbReference type="OrthoDB" id="2327485at2"/>
<dbReference type="GO" id="GO:0004175">
    <property type="term" value="F:endopeptidase activity"/>
    <property type="evidence" value="ECO:0007669"/>
    <property type="project" value="TreeGrafter"/>
</dbReference>
<evidence type="ECO:0000313" key="3">
    <source>
        <dbReference type="EMBL" id="SHM49867.1"/>
    </source>
</evidence>
<dbReference type="GO" id="GO:0006508">
    <property type="term" value="P:proteolysis"/>
    <property type="evidence" value="ECO:0007669"/>
    <property type="project" value="InterPro"/>
</dbReference>
<protein>
    <submittedName>
        <fullName evidence="3">Peptidase family S41</fullName>
    </submittedName>
</protein>
<dbReference type="PANTHER" id="PTHR32060:SF30">
    <property type="entry name" value="CARBOXY-TERMINAL PROCESSING PROTEASE CTPA"/>
    <property type="match status" value="1"/>
</dbReference>
<organism evidence="3 4">
    <name type="scientific">Salegentibacter salegens</name>
    <dbReference type="NCBI Taxonomy" id="143223"/>
    <lineage>
        <taxon>Bacteria</taxon>
        <taxon>Pseudomonadati</taxon>
        <taxon>Bacteroidota</taxon>
        <taxon>Flavobacteriia</taxon>
        <taxon>Flavobacteriales</taxon>
        <taxon>Flavobacteriaceae</taxon>
        <taxon>Salegentibacter</taxon>
    </lineage>
</organism>
<dbReference type="AlphaFoldDB" id="A0A1M7JBJ7"/>
<dbReference type="PANTHER" id="PTHR32060">
    <property type="entry name" value="TAIL-SPECIFIC PROTEASE"/>
    <property type="match status" value="1"/>
</dbReference>
<reference evidence="4" key="1">
    <citation type="submission" date="2016-11" db="EMBL/GenBank/DDBJ databases">
        <authorList>
            <person name="Varghese N."/>
            <person name="Submissions S."/>
        </authorList>
    </citation>
    <scope>NUCLEOTIDE SEQUENCE [LARGE SCALE GENOMIC DNA]</scope>
    <source>
        <strain evidence="4">ACAM 48</strain>
    </source>
</reference>
<evidence type="ECO:0000256" key="1">
    <source>
        <dbReference type="SAM" id="SignalP"/>
    </source>
</evidence>
<dbReference type="SMART" id="SM00245">
    <property type="entry name" value="TSPc"/>
    <property type="match status" value="1"/>
</dbReference>
<feature type="signal peptide" evidence="1">
    <location>
        <begin position="1"/>
        <end position="20"/>
    </location>
</feature>
<dbReference type="SUPFAM" id="SSF52096">
    <property type="entry name" value="ClpP/crotonase"/>
    <property type="match status" value="1"/>
</dbReference>
<dbReference type="EMBL" id="LT670848">
    <property type="protein sequence ID" value="SHM49867.1"/>
    <property type="molecule type" value="Genomic_DNA"/>
</dbReference>